<gene>
    <name evidence="1 2" type="primary">Rrm1</name>
</gene>
<sequence>MHVIKRDSLQPCLRLFPSTVIPCRHPQRWPPRASYV</sequence>
<dbReference type="MGI" id="MGI:98180">
    <property type="gene designation" value="Rrm1"/>
</dbReference>
<organism evidence="1 3">
    <name type="scientific">Mus musculus</name>
    <name type="common">Mouse</name>
    <dbReference type="NCBI Taxonomy" id="10090"/>
    <lineage>
        <taxon>Eukaryota</taxon>
        <taxon>Metazoa</taxon>
        <taxon>Chordata</taxon>
        <taxon>Craniata</taxon>
        <taxon>Vertebrata</taxon>
        <taxon>Euteleostomi</taxon>
        <taxon>Mammalia</taxon>
        <taxon>Eutheria</taxon>
        <taxon>Euarchontoglires</taxon>
        <taxon>Glires</taxon>
        <taxon>Rodentia</taxon>
        <taxon>Myomorpha</taxon>
        <taxon>Muroidea</taxon>
        <taxon>Muridae</taxon>
        <taxon>Murinae</taxon>
        <taxon>Mus</taxon>
        <taxon>Mus</taxon>
    </lineage>
</organism>
<reference evidence="1" key="4">
    <citation type="submission" date="2025-09" db="UniProtKB">
        <authorList>
            <consortium name="Ensembl"/>
        </authorList>
    </citation>
    <scope>IDENTIFICATION</scope>
    <source>
        <strain evidence="1">C57BL/6J</strain>
    </source>
</reference>
<dbReference type="VEuPathDB" id="HostDB:ENSMUSG00000030978"/>
<dbReference type="ExpressionAtlas" id="A0A1B0GRW5">
    <property type="expression patterns" value="baseline and differential"/>
</dbReference>
<dbReference type="AGR" id="MGI:98180"/>
<evidence type="ECO:0000313" key="3">
    <source>
        <dbReference type="Proteomes" id="UP000000589"/>
    </source>
</evidence>
<dbReference type="Antibodypedia" id="10853">
    <property type="antibodies" value="687 antibodies from 41 providers"/>
</dbReference>
<dbReference type="Bgee" id="ENSMUSG00000030978">
    <property type="expression patterns" value="Expressed in fetal liver hematopoietic progenitor cell and 280 other cell types or tissues"/>
</dbReference>
<evidence type="ECO:0000313" key="2">
    <source>
        <dbReference type="MGI" id="MGI:98180"/>
    </source>
</evidence>
<accession>A0A1B0GRW5</accession>
<dbReference type="Ensembl" id="ENSMUST00000211720.2">
    <property type="protein sequence ID" value="ENSMUSP00000147692.2"/>
    <property type="gene ID" value="ENSMUSG00000030978.11"/>
</dbReference>
<dbReference type="Proteomes" id="UP000000589">
    <property type="component" value="Chromosome 7"/>
</dbReference>
<evidence type="ECO:0000313" key="1">
    <source>
        <dbReference type="Ensembl" id="ENSMUSP00000147692.2"/>
    </source>
</evidence>
<protein>
    <submittedName>
        <fullName evidence="1">Ribonucleotide reductase M1</fullName>
    </submittedName>
</protein>
<name>A0A1B0GRW5_MOUSE</name>
<reference evidence="1" key="3">
    <citation type="submission" date="2025-08" db="UniProtKB">
        <authorList>
            <consortium name="Ensembl"/>
        </authorList>
    </citation>
    <scope>IDENTIFICATION</scope>
    <source>
        <strain evidence="1">C57BL/6J</strain>
    </source>
</reference>
<dbReference type="GeneTree" id="ENSGT00910000144246"/>
<keyword evidence="3" id="KW-1185">Reference proteome</keyword>
<reference evidence="1 3" key="2">
    <citation type="journal article" date="2011" name="PLoS Biol.">
        <title>Modernizing reference genome assemblies.</title>
        <authorList>
            <person name="Church D.M."/>
            <person name="Schneider V.A."/>
            <person name="Graves T."/>
            <person name="Auger K."/>
            <person name="Cunningham F."/>
            <person name="Bouk N."/>
            <person name="Chen H.C."/>
            <person name="Agarwala R."/>
            <person name="McLaren W.M."/>
            <person name="Ritchie G.R."/>
            <person name="Albracht D."/>
            <person name="Kremitzki M."/>
            <person name="Rock S."/>
            <person name="Kotkiewicz H."/>
            <person name="Kremitzki C."/>
            <person name="Wollam A."/>
            <person name="Trani L."/>
            <person name="Fulton L."/>
            <person name="Fulton R."/>
            <person name="Matthews L."/>
            <person name="Whitehead S."/>
            <person name="Chow W."/>
            <person name="Torrance J."/>
            <person name="Dunn M."/>
            <person name="Harden G."/>
            <person name="Threadgold G."/>
            <person name="Wood J."/>
            <person name="Collins J."/>
            <person name="Heath P."/>
            <person name="Griffiths G."/>
            <person name="Pelan S."/>
            <person name="Grafham D."/>
            <person name="Eichler E.E."/>
            <person name="Weinstock G."/>
            <person name="Mardis E.R."/>
            <person name="Wilson R.K."/>
            <person name="Howe K."/>
            <person name="Flicek P."/>
            <person name="Hubbard T."/>
        </authorList>
    </citation>
    <scope>NUCLEOTIDE SEQUENCE [LARGE SCALE GENOMIC DNA]</scope>
    <source>
        <strain evidence="1 3">C57BL/6J</strain>
    </source>
</reference>
<proteinExistence type="predicted"/>
<reference evidence="1 3" key="1">
    <citation type="journal article" date="2009" name="PLoS Biol.">
        <title>Lineage-specific biology revealed by a finished genome assembly of the mouse.</title>
        <authorList>
            <consortium name="Mouse Genome Sequencing Consortium"/>
            <person name="Church D.M."/>
            <person name="Goodstadt L."/>
            <person name="Hillier L.W."/>
            <person name="Zody M.C."/>
            <person name="Goldstein S."/>
            <person name="She X."/>
            <person name="Bult C.J."/>
            <person name="Agarwala R."/>
            <person name="Cherry J.L."/>
            <person name="DiCuccio M."/>
            <person name="Hlavina W."/>
            <person name="Kapustin Y."/>
            <person name="Meric P."/>
            <person name="Maglott D."/>
            <person name="Birtle Z."/>
            <person name="Marques A.C."/>
            <person name="Graves T."/>
            <person name="Zhou S."/>
            <person name="Teague B."/>
            <person name="Potamousis K."/>
            <person name="Churas C."/>
            <person name="Place M."/>
            <person name="Herschleb J."/>
            <person name="Runnheim R."/>
            <person name="Forrest D."/>
            <person name="Amos-Landgraf J."/>
            <person name="Schwartz D.C."/>
            <person name="Cheng Z."/>
            <person name="Lindblad-Toh K."/>
            <person name="Eichler E.E."/>
            <person name="Ponting C.P."/>
        </authorList>
    </citation>
    <scope>NUCLEOTIDE SEQUENCE [LARGE SCALE GENOMIC DNA]</scope>
    <source>
        <strain evidence="1 3">C57BL/6J</strain>
    </source>
</reference>
<dbReference type="AlphaFoldDB" id="A0A1B0GRW5"/>